<organism evidence="1 2">
    <name type="scientific">Magnetospirillum sulfuroxidans</name>
    <dbReference type="NCBI Taxonomy" id="611300"/>
    <lineage>
        <taxon>Bacteria</taxon>
        <taxon>Pseudomonadati</taxon>
        <taxon>Pseudomonadota</taxon>
        <taxon>Alphaproteobacteria</taxon>
        <taxon>Rhodospirillales</taxon>
        <taxon>Rhodospirillaceae</taxon>
        <taxon>Magnetospirillum</taxon>
    </lineage>
</organism>
<gene>
    <name evidence="1" type="ORF">KEC16_03815</name>
</gene>
<dbReference type="Proteomes" id="UP000680714">
    <property type="component" value="Unassembled WGS sequence"/>
</dbReference>
<sequence length="100" mass="11119">MRRISARIKHGGLTFSEAVSVARRRVVDGEMYLISRHGGWFRPNAQGYCTTFAEAGIYDAETARSYLCVEGLSVVPVSSARDEINDEIAALERKIAANRR</sequence>
<evidence type="ECO:0000313" key="2">
    <source>
        <dbReference type="Proteomes" id="UP000680714"/>
    </source>
</evidence>
<proteinExistence type="predicted"/>
<name>A0ABS5IAR0_9PROT</name>
<protein>
    <submittedName>
        <fullName evidence="1">Uncharacterized protein</fullName>
    </submittedName>
</protein>
<reference evidence="1 2" key="1">
    <citation type="submission" date="2021-04" db="EMBL/GenBank/DDBJ databases">
        <title>Magnetospirillum sulfuroxidans sp. nov., a facultative chemolithoautotrophic sulfur-oxidizing alphaproteobacterium isolated from freshwater sediment and proposals for Paramagetospirillum gen. nov., and Magnetospirillaceae fam. nov.</title>
        <authorList>
            <person name="Koziaeva V."/>
            <person name="Geelhoed J.S."/>
            <person name="Sorokin D.Y."/>
            <person name="Grouzdev D.S."/>
        </authorList>
    </citation>
    <scope>NUCLEOTIDE SEQUENCE [LARGE SCALE GENOMIC DNA]</scope>
    <source>
        <strain evidence="1 2">J10</strain>
    </source>
</reference>
<dbReference type="RefSeq" id="WP_211546294.1">
    <property type="nucleotide sequence ID" value="NZ_JAGTUF010000001.1"/>
</dbReference>
<dbReference type="EMBL" id="JAGTUF010000001">
    <property type="protein sequence ID" value="MBR9970838.1"/>
    <property type="molecule type" value="Genomic_DNA"/>
</dbReference>
<evidence type="ECO:0000313" key="1">
    <source>
        <dbReference type="EMBL" id="MBR9970838.1"/>
    </source>
</evidence>
<accession>A0ABS5IAR0</accession>
<comment type="caution">
    <text evidence="1">The sequence shown here is derived from an EMBL/GenBank/DDBJ whole genome shotgun (WGS) entry which is preliminary data.</text>
</comment>
<keyword evidence="2" id="KW-1185">Reference proteome</keyword>